<dbReference type="EMBL" id="JARJCW010000077">
    <property type="protein sequence ID" value="KAJ7197633.1"/>
    <property type="molecule type" value="Genomic_DNA"/>
</dbReference>
<name>A0AAD6UYS2_9AGAR</name>
<keyword evidence="2" id="KW-1185">Reference proteome</keyword>
<dbReference type="Proteomes" id="UP001219525">
    <property type="component" value="Unassembled WGS sequence"/>
</dbReference>
<reference evidence="1" key="1">
    <citation type="submission" date="2023-03" db="EMBL/GenBank/DDBJ databases">
        <title>Massive genome expansion in bonnet fungi (Mycena s.s.) driven by repeated elements and novel gene families across ecological guilds.</title>
        <authorList>
            <consortium name="Lawrence Berkeley National Laboratory"/>
            <person name="Harder C.B."/>
            <person name="Miyauchi S."/>
            <person name="Viragh M."/>
            <person name="Kuo A."/>
            <person name="Thoen E."/>
            <person name="Andreopoulos B."/>
            <person name="Lu D."/>
            <person name="Skrede I."/>
            <person name="Drula E."/>
            <person name="Henrissat B."/>
            <person name="Morin E."/>
            <person name="Kohler A."/>
            <person name="Barry K."/>
            <person name="LaButti K."/>
            <person name="Morin E."/>
            <person name="Salamov A."/>
            <person name="Lipzen A."/>
            <person name="Mereny Z."/>
            <person name="Hegedus B."/>
            <person name="Baldrian P."/>
            <person name="Stursova M."/>
            <person name="Weitz H."/>
            <person name="Taylor A."/>
            <person name="Grigoriev I.V."/>
            <person name="Nagy L.G."/>
            <person name="Martin F."/>
            <person name="Kauserud H."/>
        </authorList>
    </citation>
    <scope>NUCLEOTIDE SEQUENCE</scope>
    <source>
        <strain evidence="1">9144</strain>
    </source>
</reference>
<protein>
    <submittedName>
        <fullName evidence="1">Uncharacterized protein</fullName>
    </submittedName>
</protein>
<organism evidence="1 2">
    <name type="scientific">Mycena pura</name>
    <dbReference type="NCBI Taxonomy" id="153505"/>
    <lineage>
        <taxon>Eukaryota</taxon>
        <taxon>Fungi</taxon>
        <taxon>Dikarya</taxon>
        <taxon>Basidiomycota</taxon>
        <taxon>Agaricomycotina</taxon>
        <taxon>Agaricomycetes</taxon>
        <taxon>Agaricomycetidae</taxon>
        <taxon>Agaricales</taxon>
        <taxon>Marasmiineae</taxon>
        <taxon>Mycenaceae</taxon>
        <taxon>Mycena</taxon>
    </lineage>
</organism>
<evidence type="ECO:0000313" key="2">
    <source>
        <dbReference type="Proteomes" id="UP001219525"/>
    </source>
</evidence>
<dbReference type="AlphaFoldDB" id="A0AAD6UYS2"/>
<comment type="caution">
    <text evidence="1">The sequence shown here is derived from an EMBL/GenBank/DDBJ whole genome shotgun (WGS) entry which is preliminary data.</text>
</comment>
<evidence type="ECO:0000313" key="1">
    <source>
        <dbReference type="EMBL" id="KAJ7197633.1"/>
    </source>
</evidence>
<accession>A0AAD6UYS2</accession>
<proteinExistence type="predicted"/>
<sequence>MDFCYLVRRNAISASDLTDIKDALARFHRYRKIFIATGVRIDIYFPSTPTRPRSLQYPPWVAKRRMLFNHGIEMLVTLKRLDKIAAFKSAVAERGMLTGTTSSYTARVLAGEQPQVAPAGSSRVG</sequence>
<gene>
    <name evidence="1" type="ORF">GGX14DRAFT_574107</name>
</gene>